<proteinExistence type="predicted"/>
<dbReference type="STRING" id="236234.A0A1J9SBQ1"/>
<evidence type="ECO:0000256" key="1">
    <source>
        <dbReference type="ARBA" id="ARBA00022737"/>
    </source>
</evidence>
<dbReference type="SUPFAM" id="SSF48403">
    <property type="entry name" value="Ankyrin repeat"/>
    <property type="match status" value="1"/>
</dbReference>
<dbReference type="InterPro" id="IPR036770">
    <property type="entry name" value="Ankyrin_rpt-contain_sf"/>
</dbReference>
<protein>
    <submittedName>
        <fullName evidence="3">Ankyrin repeat protein</fullName>
    </submittedName>
</protein>
<comment type="caution">
    <text evidence="3">The sequence shown here is derived from an EMBL/GenBank/DDBJ whole genome shotgun (WGS) entry which is preliminary data.</text>
</comment>
<accession>A0A1J9SBQ1</accession>
<dbReference type="PANTHER" id="PTHR24126:SF14">
    <property type="entry name" value="ANK_REP_REGION DOMAIN-CONTAINING PROTEIN"/>
    <property type="match status" value="1"/>
</dbReference>
<dbReference type="GeneID" id="31017125"/>
<reference evidence="3 4" key="1">
    <citation type="submission" date="2016-10" db="EMBL/GenBank/DDBJ databases">
        <title>Proteomics and genomics reveal pathogen-plant mechanisms compatible with a hemibiotrophic lifestyle of Diplodia corticola.</title>
        <authorList>
            <person name="Fernandes I."/>
            <person name="De Jonge R."/>
            <person name="Van De Peer Y."/>
            <person name="Devreese B."/>
            <person name="Alves A."/>
            <person name="Esteves A.C."/>
        </authorList>
    </citation>
    <scope>NUCLEOTIDE SEQUENCE [LARGE SCALE GENOMIC DNA]</scope>
    <source>
        <strain evidence="3 4">CBS 112549</strain>
    </source>
</reference>
<evidence type="ECO:0000313" key="3">
    <source>
        <dbReference type="EMBL" id="OJD37903.1"/>
    </source>
</evidence>
<sequence length="1044" mass="115506">MAEIGTVAAAAQLAGYGIKAVMVCARLYQQLRDASQEVQCKTSNIRHAEALIRNIKGSLDSVGPGSVSSIISPGALKEANDLVQAWLIRAEYLSALLDGLTVAPRDAILKKGLKRARSLQIQGELDAQFEELDKLARTLDLWHSHQNIRFWQQQLSTSSTTQASLQTLQKQVEECNVSIQAMVQSLPQINRLNMELPVRHCVTINCILMLLSQERRMHWECAAVFEVRPALVRRETSSSVHSRSSINLTRIAANVPSEEPRTGLNVTLAFRSISGGLVFQLSPQIVATRIVDPKASPAFLSLAQMGENLCKATGKRSTGEDWWLSSLACQRPDGQYSEHIGRVQAVLRDIYHKLEYNFGAGLASARDEDENGSTLLHEFVRYISPVWYIQSEVYDTLASIVRLLISHGIEVNARTLYRPMKTYTALDACFFDAAGVEGFKSCHMLGLSKIDRLISSHGGEITRSKLGPGFPCEMRVILNNPDIGVEYGCSPLGLAVIRRSLAMVKQLVARGIEIDGRPDDPHSPLSFTLGWPEGMRFLLESGADPSTAIHSAVFFGNAAAVRMLLEYDCTIFRDYSAQYPPQSAWYSPFEGDPRKAPVDSVLEYSLWKYVYSNDSKRCPNNSSMPSIRRALVNYMAESRRKLAKLALLKIPRAELYKLGWDASETIIDKAAIPICKRLEQLGIKVPRSLKPGRYATAYHMRYLDTSTADCLYQAGFHDLDVEDDQGWTPLLLSCSGHRHKESLDSSDPLPSWYLDHSVIPRATAASSNGTTHLHLLAIRFRHHLRHPSPSAPDPQHRLRLSTTLARFCTSTPSTPLISPDRCRCPCSPSGGCLPPTLFLKRQPLSWPHKSDHLHALFSRSLAAGTPNPIRPFHFSAANVELFERLGLTHTCCGGGGKCNSVDDDDDDRSAIWDEESELIACLRDWMRLYAELEAEHCCAAAAEQQGDADGGSADVFWDAWWMAVGKFVPERPWVRSGQRGPGDRAAGWRRDGDVCDGWPGGEGQGGYGPDAVAVRAEVGFAVGELRRRRGEWEVFGGLGGDVFA</sequence>
<evidence type="ECO:0000313" key="4">
    <source>
        <dbReference type="Proteomes" id="UP000183809"/>
    </source>
</evidence>
<dbReference type="Proteomes" id="UP000183809">
    <property type="component" value="Unassembled WGS sequence"/>
</dbReference>
<dbReference type="PANTHER" id="PTHR24126">
    <property type="entry name" value="ANKYRIN REPEAT, PH AND SEC7 DOMAIN CONTAINING PROTEIN SECG-RELATED"/>
    <property type="match status" value="1"/>
</dbReference>
<name>A0A1J9SBQ1_9PEZI</name>
<dbReference type="Gene3D" id="1.25.40.20">
    <property type="entry name" value="Ankyrin repeat-containing domain"/>
    <property type="match status" value="1"/>
</dbReference>
<keyword evidence="2" id="KW-0040">ANK repeat</keyword>
<organism evidence="3 4">
    <name type="scientific">Diplodia corticola</name>
    <dbReference type="NCBI Taxonomy" id="236234"/>
    <lineage>
        <taxon>Eukaryota</taxon>
        <taxon>Fungi</taxon>
        <taxon>Dikarya</taxon>
        <taxon>Ascomycota</taxon>
        <taxon>Pezizomycotina</taxon>
        <taxon>Dothideomycetes</taxon>
        <taxon>Dothideomycetes incertae sedis</taxon>
        <taxon>Botryosphaeriales</taxon>
        <taxon>Botryosphaeriaceae</taxon>
        <taxon>Diplodia</taxon>
    </lineage>
</organism>
<dbReference type="EMBL" id="MNUE01000005">
    <property type="protein sequence ID" value="OJD37903.1"/>
    <property type="molecule type" value="Genomic_DNA"/>
</dbReference>
<dbReference type="InterPro" id="IPR002110">
    <property type="entry name" value="Ankyrin_rpt"/>
</dbReference>
<dbReference type="AlphaFoldDB" id="A0A1J9SBQ1"/>
<evidence type="ECO:0000256" key="2">
    <source>
        <dbReference type="ARBA" id="ARBA00023043"/>
    </source>
</evidence>
<dbReference type="SMART" id="SM00248">
    <property type="entry name" value="ANK"/>
    <property type="match status" value="3"/>
</dbReference>
<gene>
    <name evidence="3" type="ORF">BKCO1_500043</name>
</gene>
<dbReference type="RefSeq" id="XP_020133931.1">
    <property type="nucleotide sequence ID" value="XM_020276864.1"/>
</dbReference>
<keyword evidence="4" id="KW-1185">Reference proteome</keyword>
<keyword evidence="1" id="KW-0677">Repeat</keyword>
<dbReference type="OrthoDB" id="3944214at2759"/>